<evidence type="ECO:0000313" key="1">
    <source>
        <dbReference type="Proteomes" id="UP000887565"/>
    </source>
</evidence>
<accession>A0A915K710</accession>
<organism evidence="1 2">
    <name type="scientific">Romanomermis culicivorax</name>
    <name type="common">Nematode worm</name>
    <dbReference type="NCBI Taxonomy" id="13658"/>
    <lineage>
        <taxon>Eukaryota</taxon>
        <taxon>Metazoa</taxon>
        <taxon>Ecdysozoa</taxon>
        <taxon>Nematoda</taxon>
        <taxon>Enoplea</taxon>
        <taxon>Dorylaimia</taxon>
        <taxon>Mermithida</taxon>
        <taxon>Mermithoidea</taxon>
        <taxon>Mermithidae</taxon>
        <taxon>Romanomermis</taxon>
    </lineage>
</organism>
<keyword evidence="1" id="KW-1185">Reference proteome</keyword>
<sequence length="195" mass="22258">MSSATSAIQALIPLLSDDNPNKEVNLNHTIWLCRYLDSSIFTASRIESLDFSSNESRDYYKASIQFCSQLISRYPELLNLPESSRFAFAFLEPHLYFTSTVTATVTNRISVHAASTLFYSDLTSLNEKFIEDTPLCFAFSESKPASIVPSDHESSYLKVELLPPVLYLNLFECERMQTRLRIDYIDDEYKGTKDS</sequence>
<dbReference type="Proteomes" id="UP000887565">
    <property type="component" value="Unplaced"/>
</dbReference>
<name>A0A915K710_ROMCU</name>
<dbReference type="AlphaFoldDB" id="A0A915K710"/>
<protein>
    <submittedName>
        <fullName evidence="2">Uncharacterized protein</fullName>
    </submittedName>
</protein>
<reference evidence="2" key="1">
    <citation type="submission" date="2022-11" db="UniProtKB">
        <authorList>
            <consortium name="WormBaseParasite"/>
        </authorList>
    </citation>
    <scope>IDENTIFICATION</scope>
</reference>
<proteinExistence type="predicted"/>
<evidence type="ECO:0000313" key="2">
    <source>
        <dbReference type="WBParaSite" id="nRc.2.0.1.t34123-RA"/>
    </source>
</evidence>
<dbReference type="WBParaSite" id="nRc.2.0.1.t34123-RA">
    <property type="protein sequence ID" value="nRc.2.0.1.t34123-RA"/>
    <property type="gene ID" value="nRc.2.0.1.g34123"/>
</dbReference>